<evidence type="ECO:0008006" key="4">
    <source>
        <dbReference type="Google" id="ProtNLM"/>
    </source>
</evidence>
<sequence length="193" mass="21254">MGVVCLQCHGLGHKAMVCTRSQQCKQYGEMHNVNKLRKDKFCTHCRVAGHTALEAISQSKTEADKRMRNSSGRSTITAAAIAEPDKAIYEPEGDSGELCEPDFTAWELEVATEKGNEESAEGPVGINNAMLKNRDDTHESKLLEQINLISRKGLVRTKNVKISTEWIPGHAGIARNEAAYRAFTGELSRSIPQ</sequence>
<dbReference type="EnsemblMetazoa" id="ISCW000817-RA">
    <property type="protein sequence ID" value="ISCW000817-PA"/>
    <property type="gene ID" value="ISCW000817"/>
</dbReference>
<gene>
    <name evidence="1" type="ORF">IscW_ISCW000817</name>
</gene>
<dbReference type="VEuPathDB" id="VectorBase:ISCI000817"/>
<name>B7P7B2_IXOSC</name>
<dbReference type="PaxDb" id="6945-B7P7B2"/>
<evidence type="ECO:0000313" key="1">
    <source>
        <dbReference type="EMBL" id="EEC02484.1"/>
    </source>
</evidence>
<dbReference type="HOGENOM" id="CLU_1410257_0_0_1"/>
<reference evidence="2" key="2">
    <citation type="submission" date="2020-05" db="UniProtKB">
        <authorList>
            <consortium name="EnsemblMetazoa"/>
        </authorList>
    </citation>
    <scope>IDENTIFICATION</scope>
    <source>
        <strain evidence="2">wikel</strain>
    </source>
</reference>
<evidence type="ECO:0000313" key="2">
    <source>
        <dbReference type="EnsemblMetazoa" id="ISCW000817-PA"/>
    </source>
</evidence>
<organism>
    <name type="scientific">Ixodes scapularis</name>
    <name type="common">Black-legged tick</name>
    <name type="synonym">Deer tick</name>
    <dbReference type="NCBI Taxonomy" id="6945"/>
    <lineage>
        <taxon>Eukaryota</taxon>
        <taxon>Metazoa</taxon>
        <taxon>Ecdysozoa</taxon>
        <taxon>Arthropoda</taxon>
        <taxon>Chelicerata</taxon>
        <taxon>Arachnida</taxon>
        <taxon>Acari</taxon>
        <taxon>Parasitiformes</taxon>
        <taxon>Ixodida</taxon>
        <taxon>Ixodoidea</taxon>
        <taxon>Ixodidae</taxon>
        <taxon>Ixodinae</taxon>
        <taxon>Ixodes</taxon>
    </lineage>
</organism>
<keyword evidence="3" id="KW-1185">Reference proteome</keyword>
<evidence type="ECO:0000313" key="3">
    <source>
        <dbReference type="Proteomes" id="UP000001555"/>
    </source>
</evidence>
<dbReference type="EMBL" id="ABJB010872461">
    <property type="status" value="NOT_ANNOTATED_CDS"/>
    <property type="molecule type" value="Genomic_DNA"/>
</dbReference>
<reference evidence="1 3" key="1">
    <citation type="submission" date="2008-03" db="EMBL/GenBank/DDBJ databases">
        <title>Annotation of Ixodes scapularis.</title>
        <authorList>
            <consortium name="Ixodes scapularis Genome Project Consortium"/>
            <person name="Caler E."/>
            <person name="Hannick L.I."/>
            <person name="Bidwell S."/>
            <person name="Joardar V."/>
            <person name="Thiagarajan M."/>
            <person name="Amedeo P."/>
            <person name="Galinsky K.J."/>
            <person name="Schobel S."/>
            <person name="Inman J."/>
            <person name="Hostetler J."/>
            <person name="Miller J."/>
            <person name="Hammond M."/>
            <person name="Megy K."/>
            <person name="Lawson D."/>
            <person name="Kodira C."/>
            <person name="Sutton G."/>
            <person name="Meyer J."/>
            <person name="Hill C.A."/>
            <person name="Birren B."/>
            <person name="Nene V."/>
            <person name="Collins F."/>
            <person name="Alarcon-Chaidez F."/>
            <person name="Wikel S."/>
            <person name="Strausberg R."/>
        </authorList>
    </citation>
    <scope>NUCLEOTIDE SEQUENCE [LARGE SCALE GENOMIC DNA]</scope>
    <source>
        <strain evidence="3">Wikel</strain>
        <strain evidence="1">Wikel colony</strain>
    </source>
</reference>
<accession>B7P7B2</accession>
<dbReference type="Proteomes" id="UP000001555">
    <property type="component" value="Unassembled WGS sequence"/>
</dbReference>
<dbReference type="InParanoid" id="B7P7B2"/>
<dbReference type="EMBL" id="ABJB010017119">
    <property type="status" value="NOT_ANNOTATED_CDS"/>
    <property type="molecule type" value="Genomic_DNA"/>
</dbReference>
<dbReference type="EMBL" id="DS650962">
    <property type="protein sequence ID" value="EEC02484.1"/>
    <property type="molecule type" value="Genomic_DNA"/>
</dbReference>
<dbReference type="AlphaFoldDB" id="B7P7B2"/>
<dbReference type="VEuPathDB" id="VectorBase:ISCW000817"/>
<proteinExistence type="predicted"/>
<protein>
    <recommendedName>
        <fullName evidence="4">RNase H type-1 domain-containing protein</fullName>
    </recommendedName>
</protein>